<accession>A0A1I1BGY4</accession>
<evidence type="ECO:0000313" key="4">
    <source>
        <dbReference type="Proteomes" id="UP000243799"/>
    </source>
</evidence>
<dbReference type="Proteomes" id="UP000243799">
    <property type="component" value="Unassembled WGS sequence"/>
</dbReference>
<dbReference type="InterPro" id="IPR046373">
    <property type="entry name" value="Acyl-CoA_Oxase/DH_mid-dom_sf"/>
</dbReference>
<dbReference type="SUPFAM" id="SSF47203">
    <property type="entry name" value="Acyl-CoA dehydrogenase C-terminal domain-like"/>
    <property type="match status" value="1"/>
</dbReference>
<name>A0A1I1BGY4_9PSEU</name>
<dbReference type="PANTHER" id="PTHR48083:SF5">
    <property type="entry name" value="NRGC PROTEIN"/>
    <property type="match status" value="1"/>
</dbReference>
<dbReference type="GO" id="GO:0005737">
    <property type="term" value="C:cytoplasm"/>
    <property type="evidence" value="ECO:0007669"/>
    <property type="project" value="TreeGrafter"/>
</dbReference>
<evidence type="ECO:0000259" key="2">
    <source>
        <dbReference type="Pfam" id="PF08028"/>
    </source>
</evidence>
<dbReference type="PIRSF" id="PIRSF016578">
    <property type="entry name" value="HsaA"/>
    <property type="match status" value="1"/>
</dbReference>
<reference evidence="4" key="1">
    <citation type="submission" date="2016-10" db="EMBL/GenBank/DDBJ databases">
        <authorList>
            <person name="Varghese N."/>
            <person name="Submissions S."/>
        </authorList>
    </citation>
    <scope>NUCLEOTIDE SEQUENCE [LARGE SCALE GENOMIC DNA]</scope>
    <source>
        <strain evidence="4">CGMCC 4.3568</strain>
    </source>
</reference>
<dbReference type="PANTHER" id="PTHR48083">
    <property type="entry name" value="MEDIUM-CHAIN SPECIFIC ACYL-COA DEHYDROGENASE, MITOCHONDRIAL-RELATED"/>
    <property type="match status" value="1"/>
</dbReference>
<dbReference type="EMBL" id="FOKG01000013">
    <property type="protein sequence ID" value="SFB48018.1"/>
    <property type="molecule type" value="Genomic_DNA"/>
</dbReference>
<keyword evidence="1" id="KW-0560">Oxidoreductase</keyword>
<dbReference type="GO" id="GO:0003995">
    <property type="term" value="F:acyl-CoA dehydrogenase activity"/>
    <property type="evidence" value="ECO:0007669"/>
    <property type="project" value="TreeGrafter"/>
</dbReference>
<sequence>MTAVVDSQHQLSGHDDVVSAARAVADGIEDGAPVLPTLRSAGLLNLSCAALGDPATVLYACEAIGYANGSAGWLLASAQHARVLHWAEPPAQARVAAASFVTGSSSVCGSLEGDTSGFRVSGRWTAVPGATEANWFVLYVRSEDGPVAVLLPAEQVRIGATTEVIGLGAAACHEVLIDNALIDPAGVVDPFGPARSTRSATLPTALLHRHAAAGVAIGLARRALYEFTATARHRSRLGSVERMAEQPVLQRELNRTVSAFRAARALLLAETPQPNGLPSAHPALSRSRRVALAAAQLHAQDTALAAVRFAFAKAGGSALYSGHPLEIRWRDSETLAQQPVFGEAAEREVARAQFGSYVSPLVL</sequence>
<evidence type="ECO:0000313" key="3">
    <source>
        <dbReference type="EMBL" id="SFB48018.1"/>
    </source>
</evidence>
<gene>
    <name evidence="3" type="ORF">SAMN05216266_11384</name>
</gene>
<dbReference type="Pfam" id="PF08028">
    <property type="entry name" value="Acyl-CoA_dh_2"/>
    <property type="match status" value="1"/>
</dbReference>
<dbReference type="AlphaFoldDB" id="A0A1I1BGY4"/>
<dbReference type="SUPFAM" id="SSF56645">
    <property type="entry name" value="Acyl-CoA dehydrogenase NM domain-like"/>
    <property type="match status" value="1"/>
</dbReference>
<dbReference type="Gene3D" id="2.40.110.10">
    <property type="entry name" value="Butyryl-CoA Dehydrogenase, subunit A, domain 2"/>
    <property type="match status" value="1"/>
</dbReference>
<dbReference type="RefSeq" id="WP_091675008.1">
    <property type="nucleotide sequence ID" value="NZ_FOKG01000013.1"/>
</dbReference>
<feature type="domain" description="Acyl-CoA dehydrogenase C-terminal" evidence="2">
    <location>
        <begin position="212"/>
        <end position="337"/>
    </location>
</feature>
<dbReference type="OrthoDB" id="3619838at2"/>
<dbReference type="STRING" id="490629.SAMN05216266_11384"/>
<dbReference type="InterPro" id="IPR013107">
    <property type="entry name" value="Acyl-CoA_DH_C"/>
</dbReference>
<dbReference type="Gene3D" id="1.20.140.10">
    <property type="entry name" value="Butyryl-CoA Dehydrogenase, subunit A, domain 3"/>
    <property type="match status" value="1"/>
</dbReference>
<evidence type="ECO:0000256" key="1">
    <source>
        <dbReference type="ARBA" id="ARBA00023002"/>
    </source>
</evidence>
<organism evidence="3 4">
    <name type="scientific">Amycolatopsis marina</name>
    <dbReference type="NCBI Taxonomy" id="490629"/>
    <lineage>
        <taxon>Bacteria</taxon>
        <taxon>Bacillati</taxon>
        <taxon>Actinomycetota</taxon>
        <taxon>Actinomycetes</taxon>
        <taxon>Pseudonocardiales</taxon>
        <taxon>Pseudonocardiaceae</taxon>
        <taxon>Amycolatopsis</taxon>
    </lineage>
</organism>
<keyword evidence="4" id="KW-1185">Reference proteome</keyword>
<dbReference type="InterPro" id="IPR009100">
    <property type="entry name" value="AcylCoA_DH/oxidase_NM_dom_sf"/>
</dbReference>
<protein>
    <submittedName>
        <fullName evidence="3">Acyl-CoA dehydrogenase</fullName>
    </submittedName>
</protein>
<dbReference type="GO" id="GO:0033539">
    <property type="term" value="P:fatty acid beta-oxidation using acyl-CoA dehydrogenase"/>
    <property type="evidence" value="ECO:0007669"/>
    <property type="project" value="TreeGrafter"/>
</dbReference>
<dbReference type="InterPro" id="IPR050741">
    <property type="entry name" value="Acyl-CoA_dehydrogenase"/>
</dbReference>
<dbReference type="InterPro" id="IPR036250">
    <property type="entry name" value="AcylCo_DH-like_C"/>
</dbReference>
<proteinExistence type="predicted"/>